<sequence>MQNLRFVFVDTLLLLNGEMYRQDFTPDKMIYPLSTAQTTRMMQEYLPLFKDQTQYDGTKRRYIPSDAFSARLLPGDSLKEKTKNAKALVAIFKRIKGDLKALKCAYAEALVAVKGGFNVIELEETFNLSKPQVTRDLMAYRKAHPKQMKYSNSARQYVPLEGFDAPVLRQIYGSKDIAKSASKVIDDVSFLRMLDERVEDYIASGA</sequence>
<keyword evidence="2" id="KW-0614">Plasmid</keyword>
<reference evidence="2 3" key="1">
    <citation type="submission" date="2016-11" db="EMBL/GenBank/DDBJ databases">
        <title>Networking in microbes: conjugative elements and plasmids in the genus Alteromonas.</title>
        <authorList>
            <person name="Lopez-Perez M."/>
            <person name="Ramon-Marco N."/>
            <person name="Rodriguez-Valera F."/>
        </authorList>
    </citation>
    <scope>NUCLEOTIDE SEQUENCE [LARGE SCALE GENOMIC DNA]</scope>
    <source>
        <strain evidence="2 3">CP48</strain>
        <plasmid evidence="3">pamcp48-600</plasmid>
    </source>
</reference>
<dbReference type="Pfam" id="PF26109">
    <property type="entry name" value="WHD_BrxR"/>
    <property type="match status" value="2"/>
</dbReference>
<feature type="domain" description="DNA-binding transcriptional repressor CapW winged helix-turn-helix" evidence="1">
    <location>
        <begin position="3"/>
        <end position="76"/>
    </location>
</feature>
<dbReference type="RefSeq" id="WP_071960780.1">
    <property type="nucleotide sequence ID" value="NZ_CP018025.1"/>
</dbReference>
<organism evidence="2 3">
    <name type="scientific">Alteromonas mediterranea</name>
    <dbReference type="NCBI Taxonomy" id="314275"/>
    <lineage>
        <taxon>Bacteria</taxon>
        <taxon>Pseudomonadati</taxon>
        <taxon>Pseudomonadota</taxon>
        <taxon>Gammaproteobacteria</taxon>
        <taxon>Alteromonadales</taxon>
        <taxon>Alteromonadaceae</taxon>
        <taxon>Alteromonas/Salinimonas group</taxon>
        <taxon>Alteromonas</taxon>
    </lineage>
</organism>
<evidence type="ECO:0000313" key="2">
    <source>
        <dbReference type="EMBL" id="APD92167.1"/>
    </source>
</evidence>
<geneLocation type="plasmid" evidence="3">
    <name>pamcp48-600</name>
</geneLocation>
<dbReference type="EMBL" id="CP018025">
    <property type="protein sequence ID" value="APD92167.1"/>
    <property type="molecule type" value="Genomic_DNA"/>
</dbReference>
<dbReference type="Proteomes" id="UP000182101">
    <property type="component" value="Plasmid pAMCP48-600"/>
</dbReference>
<evidence type="ECO:0000313" key="3">
    <source>
        <dbReference type="Proteomes" id="UP000182101"/>
    </source>
</evidence>
<dbReference type="AlphaFoldDB" id="A0AAC9JHJ2"/>
<proteinExistence type="predicted"/>
<feature type="domain" description="DNA-binding transcriptional repressor CapW winged helix-turn-helix" evidence="1">
    <location>
        <begin position="106"/>
        <end position="166"/>
    </location>
</feature>
<gene>
    <name evidence="2" type="ORF">BM524_19805</name>
</gene>
<evidence type="ECO:0000259" key="1">
    <source>
        <dbReference type="Pfam" id="PF26109"/>
    </source>
</evidence>
<name>A0AAC9JHJ2_9ALTE</name>
<accession>A0AAC9JHJ2</accession>
<protein>
    <recommendedName>
        <fullName evidence="1">DNA-binding transcriptional repressor CapW winged helix-turn-helix domain-containing protein</fullName>
    </recommendedName>
</protein>
<dbReference type="InterPro" id="IPR059019">
    <property type="entry name" value="WHD_CapW"/>
</dbReference>